<sequence length="48" mass="5714">MERFEAREKMAQFLEENNYLIKAEDSISNVSYSDRSNSVIETLMLPQW</sequence>
<dbReference type="GO" id="GO:0004812">
    <property type="term" value="F:aminoacyl-tRNA ligase activity"/>
    <property type="evidence" value="ECO:0007669"/>
    <property type="project" value="UniProtKB-KW"/>
</dbReference>
<name>A0A3B0PTU7_MYCSY</name>
<accession>A0A3B0PTU7</accession>
<protein>
    <submittedName>
        <fullName evidence="1">Valyl-tRNA synthetase</fullName>
    </submittedName>
</protein>
<keyword evidence="1" id="KW-0436">Ligase</keyword>
<keyword evidence="1" id="KW-0030">Aminoacyl-tRNA synthetase</keyword>
<dbReference type="Proteomes" id="UP000259328">
    <property type="component" value="Chromosome"/>
</dbReference>
<gene>
    <name evidence="1" type="ORF">NCTC10124_00681</name>
</gene>
<dbReference type="AlphaFoldDB" id="A0A3B0PTU7"/>
<evidence type="ECO:0000313" key="2">
    <source>
        <dbReference type="Proteomes" id="UP000259328"/>
    </source>
</evidence>
<proteinExistence type="predicted"/>
<reference evidence="2" key="1">
    <citation type="submission" date="2018-06" db="EMBL/GenBank/DDBJ databases">
        <authorList>
            <consortium name="Pathogen Informatics"/>
        </authorList>
    </citation>
    <scope>NUCLEOTIDE SEQUENCE [LARGE SCALE GENOMIC DNA]</scope>
    <source>
        <strain evidence="2">NCTC10124</strain>
    </source>
</reference>
<evidence type="ECO:0000313" key="1">
    <source>
        <dbReference type="EMBL" id="SYV92953.1"/>
    </source>
</evidence>
<feature type="non-terminal residue" evidence="1">
    <location>
        <position position="48"/>
    </location>
</feature>
<organism evidence="1 2">
    <name type="scientific">Mycoplasmopsis synoviae</name>
    <name type="common">Mycoplasma synoviae</name>
    <dbReference type="NCBI Taxonomy" id="2109"/>
    <lineage>
        <taxon>Bacteria</taxon>
        <taxon>Bacillati</taxon>
        <taxon>Mycoplasmatota</taxon>
        <taxon>Mycoplasmoidales</taxon>
        <taxon>Metamycoplasmataceae</taxon>
        <taxon>Mycoplasmopsis</taxon>
    </lineage>
</organism>
<dbReference type="EMBL" id="LS991953">
    <property type="protein sequence ID" value="SYV92953.1"/>
    <property type="molecule type" value="Genomic_DNA"/>
</dbReference>